<dbReference type="InterPro" id="IPR028082">
    <property type="entry name" value="Peripla_BP_I"/>
</dbReference>
<dbReference type="PANTHER" id="PTHR34296">
    <property type="entry name" value="TRANSCRIPTIONAL ACTIVATOR PROTEIN MED"/>
    <property type="match status" value="1"/>
</dbReference>
<sequence>MKKNLIILLVTLMVFSVALTGCGGGKADDGEEKLRVAIVYSTGGLGDKSFNDSAHRGLLRAEKELGITFDYVEPRDSAEDADYLRGFAEEGFDLVIAVGFQMADSLKTVAEEYPDIKFAIIDSVVDLPNVVSLVFAEHQGSFLAGALAALVTETDTIGFIGGISFPLIHRFEGGFIAGAQYINPDIKVLSQYAGSFGDPATGKEIALSQIDSGADVIYHASGGTGGGLFEAAMERGIYAIGVDSNQNFLAPGYGIASMLKRVDVAVFETVKRLQDGEFAGGEAVMFDLAIDGVGLTDLVNIDVDEQAAKDAGDITEAQLNAIKEMKSKVTAQHAEKINEIRKGIINGTIKVPDWMTEGRPE</sequence>
<dbReference type="AlphaFoldDB" id="A0A1M6KCE2"/>
<dbReference type="InterPro" id="IPR003760">
    <property type="entry name" value="PnrA-like"/>
</dbReference>
<keyword evidence="3" id="KW-1003">Cell membrane</keyword>
<feature type="domain" description="ABC transporter substrate-binding protein PnrA-like" evidence="8">
    <location>
        <begin position="37"/>
        <end position="352"/>
    </location>
</feature>
<keyword evidence="6" id="KW-0449">Lipoprotein</keyword>
<feature type="chain" id="PRO_5039199464" evidence="7">
    <location>
        <begin position="21"/>
        <end position="361"/>
    </location>
</feature>
<dbReference type="GO" id="GO:0005886">
    <property type="term" value="C:plasma membrane"/>
    <property type="evidence" value="ECO:0007669"/>
    <property type="project" value="UniProtKB-SubCell"/>
</dbReference>
<evidence type="ECO:0000256" key="3">
    <source>
        <dbReference type="ARBA" id="ARBA00022475"/>
    </source>
</evidence>
<gene>
    <name evidence="9" type="ORF">SAMN02745227_00069</name>
</gene>
<feature type="signal peptide" evidence="7">
    <location>
        <begin position="1"/>
        <end position="20"/>
    </location>
</feature>
<dbReference type="STRING" id="1120989.SAMN02745227_00069"/>
<evidence type="ECO:0000256" key="5">
    <source>
        <dbReference type="ARBA" id="ARBA00023136"/>
    </source>
</evidence>
<keyword evidence="4 7" id="KW-0732">Signal</keyword>
<dbReference type="EMBL" id="FRAI01000005">
    <property type="protein sequence ID" value="SHJ56631.1"/>
    <property type="molecule type" value="Genomic_DNA"/>
</dbReference>
<comment type="similarity">
    <text evidence="2">Belongs to the BMP lipoprotein family.</text>
</comment>
<dbReference type="PROSITE" id="PS51257">
    <property type="entry name" value="PROKAR_LIPOPROTEIN"/>
    <property type="match status" value="1"/>
</dbReference>
<evidence type="ECO:0000259" key="8">
    <source>
        <dbReference type="Pfam" id="PF02608"/>
    </source>
</evidence>
<evidence type="ECO:0000256" key="6">
    <source>
        <dbReference type="ARBA" id="ARBA00023288"/>
    </source>
</evidence>
<protein>
    <submittedName>
        <fullName evidence="9">Nucleoside-binding protein</fullName>
    </submittedName>
</protein>
<keyword evidence="5" id="KW-0472">Membrane</keyword>
<evidence type="ECO:0000313" key="10">
    <source>
        <dbReference type="Proteomes" id="UP000243547"/>
    </source>
</evidence>
<organism evidence="9 10">
    <name type="scientific">Anaerobranca californiensis DSM 14826</name>
    <dbReference type="NCBI Taxonomy" id="1120989"/>
    <lineage>
        <taxon>Bacteria</taxon>
        <taxon>Bacillati</taxon>
        <taxon>Bacillota</taxon>
        <taxon>Clostridia</taxon>
        <taxon>Eubacteriales</taxon>
        <taxon>Proteinivoracaceae</taxon>
        <taxon>Anaerobranca</taxon>
    </lineage>
</organism>
<dbReference type="RefSeq" id="WP_200779392.1">
    <property type="nucleotide sequence ID" value="NZ_FRAI01000005.1"/>
</dbReference>
<keyword evidence="10" id="KW-1185">Reference proteome</keyword>
<dbReference type="PANTHER" id="PTHR34296:SF2">
    <property type="entry name" value="ABC TRANSPORTER GUANOSINE-BINDING PROTEIN NUPN"/>
    <property type="match status" value="1"/>
</dbReference>
<name>A0A1M6KCE2_9FIRM</name>
<dbReference type="InterPro" id="IPR050957">
    <property type="entry name" value="BMP_lipoprotein"/>
</dbReference>
<dbReference type="Gene3D" id="3.40.50.2300">
    <property type="match status" value="2"/>
</dbReference>
<reference evidence="10" key="1">
    <citation type="submission" date="2016-11" db="EMBL/GenBank/DDBJ databases">
        <authorList>
            <person name="Varghese N."/>
            <person name="Submissions S."/>
        </authorList>
    </citation>
    <scope>NUCLEOTIDE SEQUENCE [LARGE SCALE GENOMIC DNA]</scope>
    <source>
        <strain evidence="10">DSM 14826</strain>
    </source>
</reference>
<accession>A0A1M6KCE2</accession>
<evidence type="ECO:0000256" key="4">
    <source>
        <dbReference type="ARBA" id="ARBA00022729"/>
    </source>
</evidence>
<comment type="subcellular location">
    <subcellularLocation>
        <location evidence="1">Cell membrane</location>
        <topology evidence="1">Lipid-anchor</topology>
    </subcellularLocation>
</comment>
<evidence type="ECO:0000256" key="2">
    <source>
        <dbReference type="ARBA" id="ARBA00008610"/>
    </source>
</evidence>
<evidence type="ECO:0000313" key="9">
    <source>
        <dbReference type="EMBL" id="SHJ56631.1"/>
    </source>
</evidence>
<dbReference type="CDD" id="cd06354">
    <property type="entry name" value="PBP1_PrnA-like"/>
    <property type="match status" value="1"/>
</dbReference>
<evidence type="ECO:0000256" key="7">
    <source>
        <dbReference type="SAM" id="SignalP"/>
    </source>
</evidence>
<proteinExistence type="inferred from homology"/>
<evidence type="ECO:0000256" key="1">
    <source>
        <dbReference type="ARBA" id="ARBA00004193"/>
    </source>
</evidence>
<dbReference type="Proteomes" id="UP000243547">
    <property type="component" value="Unassembled WGS sequence"/>
</dbReference>
<dbReference type="Pfam" id="PF02608">
    <property type="entry name" value="Bmp"/>
    <property type="match status" value="1"/>
</dbReference>
<dbReference type="SUPFAM" id="SSF53822">
    <property type="entry name" value="Periplasmic binding protein-like I"/>
    <property type="match status" value="1"/>
</dbReference>